<dbReference type="CDD" id="cd16461">
    <property type="entry name" value="RING-H2_EL5-like"/>
    <property type="match status" value="1"/>
</dbReference>
<dbReference type="GO" id="GO:0008270">
    <property type="term" value="F:zinc ion binding"/>
    <property type="evidence" value="ECO:0007669"/>
    <property type="project" value="UniProtKB-KW"/>
</dbReference>
<evidence type="ECO:0000259" key="18">
    <source>
        <dbReference type="PROSITE" id="PS50089"/>
    </source>
</evidence>
<gene>
    <name evidence="20" type="primary">LOC110775760</name>
</gene>
<evidence type="ECO:0000313" key="19">
    <source>
        <dbReference type="Proteomes" id="UP000813463"/>
    </source>
</evidence>
<keyword evidence="19" id="KW-1185">Reference proteome</keyword>
<keyword evidence="7" id="KW-0479">Metal-binding</keyword>
<dbReference type="EC" id="2.3.2.27" evidence="4"/>
<protein>
    <recommendedName>
        <fullName evidence="4">RING-type E3 ubiquitin transferase</fullName>
        <ecNumber evidence="4">2.3.2.27</ecNumber>
    </recommendedName>
</protein>
<feature type="transmembrane region" description="Helical" evidence="16">
    <location>
        <begin position="50"/>
        <end position="70"/>
    </location>
</feature>
<dbReference type="InterPro" id="IPR001841">
    <property type="entry name" value="Znf_RING"/>
</dbReference>
<sequence>MTTIIQISPITPILLLLFISQPAAQAQSIAPQPSLNSIASNDRDSSPSLLTIFLNLMAAIFLMGIFCFALRYCTDDTSTDGIVGTRRGSVRRSYRATRGLDLAIIDSFPIFDYAAIKLEKIGKGALECAVCLMEFEDNDTLRLIPKCDHVFHPDCIDPWLVGHTTCPLCRCNLTEAAVIEEKPTVNDVVVEVRVDEVRDDNNENGSEGNETMEQPLHGEMNRSRTIRNLSFGRPRWLGKIGRSFSTGHVAVKQWENMERFTLRLPEELRKQIMSGKLEKTTSLVGLPRGSYPSRGQFESGRADRSNRRGWSDWWGLSLASPFFTRNPSLKSPNVAATKPARSRGRSASSLCGPSQENVSTSREVSLRGAMQTELTQLPV</sequence>
<evidence type="ECO:0000256" key="15">
    <source>
        <dbReference type="SAM" id="MobiDB-lite"/>
    </source>
</evidence>
<comment type="similarity">
    <text evidence="13">Belongs to the RING-type zinc finger family. ATL subfamily.</text>
</comment>
<feature type="region of interest" description="Disordered" evidence="15">
    <location>
        <begin position="198"/>
        <end position="223"/>
    </location>
</feature>
<dbReference type="AlphaFoldDB" id="A0A9R0JIV1"/>
<keyword evidence="9" id="KW-0833">Ubl conjugation pathway</keyword>
<dbReference type="PANTHER" id="PTHR14155">
    <property type="entry name" value="RING FINGER DOMAIN-CONTAINING"/>
    <property type="match status" value="1"/>
</dbReference>
<evidence type="ECO:0000256" key="6">
    <source>
        <dbReference type="ARBA" id="ARBA00022692"/>
    </source>
</evidence>
<feature type="chain" id="PRO_5040397553" description="RING-type E3 ubiquitin transferase" evidence="17">
    <location>
        <begin position="27"/>
        <end position="379"/>
    </location>
</feature>
<feature type="compositionally biased region" description="Polar residues" evidence="15">
    <location>
        <begin position="345"/>
        <end position="363"/>
    </location>
</feature>
<dbReference type="GeneID" id="110775760"/>
<comment type="catalytic activity">
    <reaction evidence="1">
        <text>S-ubiquitinyl-[E2 ubiquitin-conjugating enzyme]-L-cysteine + [acceptor protein]-L-lysine = [E2 ubiquitin-conjugating enzyme]-L-cysteine + N(6)-ubiquitinyl-[acceptor protein]-L-lysine.</text>
        <dbReference type="EC" id="2.3.2.27"/>
    </reaction>
</comment>
<evidence type="ECO:0000256" key="1">
    <source>
        <dbReference type="ARBA" id="ARBA00000900"/>
    </source>
</evidence>
<keyword evidence="12 16" id="KW-0472">Membrane</keyword>
<feature type="signal peptide" evidence="17">
    <location>
        <begin position="1"/>
        <end position="26"/>
    </location>
</feature>
<feature type="domain" description="RING-type" evidence="18">
    <location>
        <begin position="128"/>
        <end position="170"/>
    </location>
</feature>
<evidence type="ECO:0000313" key="20">
    <source>
        <dbReference type="RefSeq" id="XP_021836055.1"/>
    </source>
</evidence>
<dbReference type="SUPFAM" id="SSF57850">
    <property type="entry name" value="RING/U-box"/>
    <property type="match status" value="1"/>
</dbReference>
<evidence type="ECO:0000256" key="13">
    <source>
        <dbReference type="ARBA" id="ARBA00024209"/>
    </source>
</evidence>
<feature type="region of interest" description="Disordered" evidence="15">
    <location>
        <begin position="327"/>
        <end position="379"/>
    </location>
</feature>
<evidence type="ECO:0000256" key="2">
    <source>
        <dbReference type="ARBA" id="ARBA00004167"/>
    </source>
</evidence>
<dbReference type="OrthoDB" id="8062037at2759"/>
<dbReference type="Gene3D" id="3.30.40.10">
    <property type="entry name" value="Zinc/RING finger domain, C3HC4 (zinc finger)"/>
    <property type="match status" value="1"/>
</dbReference>
<keyword evidence="11 16" id="KW-1133">Transmembrane helix</keyword>
<dbReference type="GO" id="GO:0016020">
    <property type="term" value="C:membrane"/>
    <property type="evidence" value="ECO:0007669"/>
    <property type="project" value="UniProtKB-SubCell"/>
</dbReference>
<dbReference type="FunFam" id="3.30.40.10:FF:000187">
    <property type="entry name" value="E3 ubiquitin-protein ligase ATL6"/>
    <property type="match status" value="1"/>
</dbReference>
<evidence type="ECO:0000256" key="9">
    <source>
        <dbReference type="ARBA" id="ARBA00022786"/>
    </source>
</evidence>
<keyword evidence="5" id="KW-0808">Transferase</keyword>
<evidence type="ECO:0000256" key="4">
    <source>
        <dbReference type="ARBA" id="ARBA00012483"/>
    </source>
</evidence>
<proteinExistence type="inferred from homology"/>
<dbReference type="Pfam" id="PF13639">
    <property type="entry name" value="zf-RING_2"/>
    <property type="match status" value="1"/>
</dbReference>
<evidence type="ECO:0000256" key="12">
    <source>
        <dbReference type="ARBA" id="ARBA00023136"/>
    </source>
</evidence>
<dbReference type="RefSeq" id="XP_021836055.1">
    <property type="nucleotide sequence ID" value="XM_021980363.2"/>
</dbReference>
<evidence type="ECO:0000256" key="7">
    <source>
        <dbReference type="ARBA" id="ARBA00022723"/>
    </source>
</evidence>
<keyword evidence="17" id="KW-0732">Signal</keyword>
<dbReference type="Proteomes" id="UP000813463">
    <property type="component" value="Chromosome 4"/>
</dbReference>
<dbReference type="GO" id="GO:0061630">
    <property type="term" value="F:ubiquitin protein ligase activity"/>
    <property type="evidence" value="ECO:0007669"/>
    <property type="project" value="UniProtKB-EC"/>
</dbReference>
<keyword evidence="10" id="KW-0862">Zinc</keyword>
<name>A0A9R0JIV1_SPIOL</name>
<reference evidence="20" key="2">
    <citation type="submission" date="2025-08" db="UniProtKB">
        <authorList>
            <consortium name="RefSeq"/>
        </authorList>
    </citation>
    <scope>IDENTIFICATION</scope>
    <source>
        <tissue evidence="20">Leaf</tissue>
    </source>
</reference>
<evidence type="ECO:0000256" key="16">
    <source>
        <dbReference type="SAM" id="Phobius"/>
    </source>
</evidence>
<evidence type="ECO:0000256" key="11">
    <source>
        <dbReference type="ARBA" id="ARBA00022989"/>
    </source>
</evidence>
<dbReference type="InterPro" id="IPR053238">
    <property type="entry name" value="RING-H2_zinc_finger"/>
</dbReference>
<accession>A0A9R0JIV1</accession>
<organism evidence="19 20">
    <name type="scientific">Spinacia oleracea</name>
    <name type="common">Spinach</name>
    <dbReference type="NCBI Taxonomy" id="3562"/>
    <lineage>
        <taxon>Eukaryota</taxon>
        <taxon>Viridiplantae</taxon>
        <taxon>Streptophyta</taxon>
        <taxon>Embryophyta</taxon>
        <taxon>Tracheophyta</taxon>
        <taxon>Spermatophyta</taxon>
        <taxon>Magnoliopsida</taxon>
        <taxon>eudicotyledons</taxon>
        <taxon>Gunneridae</taxon>
        <taxon>Pentapetalae</taxon>
        <taxon>Caryophyllales</taxon>
        <taxon>Chenopodiaceae</taxon>
        <taxon>Chenopodioideae</taxon>
        <taxon>Anserineae</taxon>
        <taxon>Spinacia</taxon>
    </lineage>
</organism>
<keyword evidence="6 16" id="KW-0812">Transmembrane</keyword>
<feature type="region of interest" description="Disordered" evidence="15">
    <location>
        <begin position="284"/>
        <end position="307"/>
    </location>
</feature>
<evidence type="ECO:0000256" key="14">
    <source>
        <dbReference type="PROSITE-ProRule" id="PRU00175"/>
    </source>
</evidence>
<comment type="pathway">
    <text evidence="3">Protein modification; protein ubiquitination.</text>
</comment>
<evidence type="ECO:0000256" key="3">
    <source>
        <dbReference type="ARBA" id="ARBA00004906"/>
    </source>
</evidence>
<evidence type="ECO:0000256" key="5">
    <source>
        <dbReference type="ARBA" id="ARBA00022679"/>
    </source>
</evidence>
<dbReference type="PANTHER" id="PTHR14155:SF263">
    <property type="entry name" value="E3 UBIQUITIN-PROTEIN LIGASE ATL6"/>
    <property type="match status" value="1"/>
</dbReference>
<keyword evidence="8 14" id="KW-0863">Zinc-finger</keyword>
<evidence type="ECO:0000256" key="10">
    <source>
        <dbReference type="ARBA" id="ARBA00022833"/>
    </source>
</evidence>
<dbReference type="InterPro" id="IPR013083">
    <property type="entry name" value="Znf_RING/FYVE/PHD"/>
</dbReference>
<comment type="subcellular location">
    <subcellularLocation>
        <location evidence="2">Membrane</location>
        <topology evidence="2">Single-pass membrane protein</topology>
    </subcellularLocation>
</comment>
<dbReference type="SMART" id="SM00184">
    <property type="entry name" value="RING"/>
    <property type="match status" value="1"/>
</dbReference>
<reference evidence="19" key="1">
    <citation type="journal article" date="2021" name="Nat. Commun.">
        <title>Genomic analyses provide insights into spinach domestication and the genetic basis of agronomic traits.</title>
        <authorList>
            <person name="Cai X."/>
            <person name="Sun X."/>
            <person name="Xu C."/>
            <person name="Sun H."/>
            <person name="Wang X."/>
            <person name="Ge C."/>
            <person name="Zhang Z."/>
            <person name="Wang Q."/>
            <person name="Fei Z."/>
            <person name="Jiao C."/>
            <person name="Wang Q."/>
        </authorList>
    </citation>
    <scope>NUCLEOTIDE SEQUENCE [LARGE SCALE GENOMIC DNA]</scope>
    <source>
        <strain evidence="19">cv. Varoflay</strain>
    </source>
</reference>
<dbReference type="KEGG" id="soe:110775760"/>
<evidence type="ECO:0000256" key="8">
    <source>
        <dbReference type="ARBA" id="ARBA00022771"/>
    </source>
</evidence>
<dbReference type="PROSITE" id="PS50089">
    <property type="entry name" value="ZF_RING_2"/>
    <property type="match status" value="1"/>
</dbReference>
<evidence type="ECO:0000256" key="17">
    <source>
        <dbReference type="SAM" id="SignalP"/>
    </source>
</evidence>